<dbReference type="EMBL" id="CP134187">
    <property type="protein sequence ID" value="WPB02103.1"/>
    <property type="molecule type" value="Genomic_DNA"/>
</dbReference>
<proteinExistence type="predicted"/>
<dbReference type="RefSeq" id="XP_065458907.1">
    <property type="nucleotide sequence ID" value="XM_065602835.1"/>
</dbReference>
<accession>A0ABZ0NRC0</accession>
<reference evidence="1 2" key="1">
    <citation type="submission" date="2023-09" db="EMBL/GenBank/DDBJ databases">
        <title>Complete-Gapless Cercospora beticola genome.</title>
        <authorList>
            <person name="Wyatt N.A."/>
            <person name="Spanner R.E."/>
            <person name="Bolton M.D."/>
        </authorList>
    </citation>
    <scope>NUCLEOTIDE SEQUENCE [LARGE SCALE GENOMIC DNA]</scope>
    <source>
        <strain evidence="1">Cb09-40</strain>
    </source>
</reference>
<dbReference type="GeneID" id="90644296"/>
<evidence type="ECO:0000313" key="1">
    <source>
        <dbReference type="EMBL" id="WPB02103.1"/>
    </source>
</evidence>
<evidence type="ECO:0000313" key="2">
    <source>
        <dbReference type="Proteomes" id="UP001302367"/>
    </source>
</evidence>
<gene>
    <name evidence="1" type="ORF">RHO25_006737</name>
</gene>
<protein>
    <submittedName>
        <fullName evidence="1">Uncharacterized protein</fullName>
    </submittedName>
</protein>
<organism evidence="1 2">
    <name type="scientific">Cercospora beticola</name>
    <name type="common">Sugarbeet leaf spot fungus</name>
    <dbReference type="NCBI Taxonomy" id="122368"/>
    <lineage>
        <taxon>Eukaryota</taxon>
        <taxon>Fungi</taxon>
        <taxon>Dikarya</taxon>
        <taxon>Ascomycota</taxon>
        <taxon>Pezizomycotina</taxon>
        <taxon>Dothideomycetes</taxon>
        <taxon>Dothideomycetidae</taxon>
        <taxon>Mycosphaerellales</taxon>
        <taxon>Mycosphaerellaceae</taxon>
        <taxon>Cercospora</taxon>
    </lineage>
</organism>
<keyword evidence="2" id="KW-1185">Reference proteome</keyword>
<dbReference type="Proteomes" id="UP001302367">
    <property type="component" value="Chromosome 4"/>
</dbReference>
<sequence length="310" mass="35447">MQSIEAETWNTFSRMTNVRDLDLASLHHVAVASIVRDNPAKLFPAVTELCLVGWMHRGLASAIITALDPKQLLRFQFDCLRDEGSMPGGLPMHFEVAEDQAGPAVTKLETTKVDEMMFQCQQAGEIFTFTGPMWYTIRLLRTRPLERLAHLKIKLPVCEMNLDVRNFHTMFDDAKKLIMMTQRTLKCLEIVVGESEETYFPQLSSGCGTGSSKRRQPWYTWINACFLREVALALAQGDFPQLIKVKFAGFHILEMLDDRHADDVSLDETRRQMAAARENLGFDPMFTGRKHLDFRMAFLGYDYNVPWNDA</sequence>
<name>A0ABZ0NRC0_CERBT</name>